<dbReference type="PROSITE" id="PS51186">
    <property type="entry name" value="GNAT"/>
    <property type="match status" value="1"/>
</dbReference>
<dbReference type="Pfam" id="PF13302">
    <property type="entry name" value="Acetyltransf_3"/>
    <property type="match status" value="1"/>
</dbReference>
<comment type="caution">
    <text evidence="2">The sequence shown here is derived from an EMBL/GenBank/DDBJ whole genome shotgun (WGS) entry which is preliminary data.</text>
</comment>
<proteinExistence type="predicted"/>
<organism evidence="2 3">
    <name type="scientific">Vibrio marinisediminis</name>
    <dbReference type="NCBI Taxonomy" id="2758441"/>
    <lineage>
        <taxon>Bacteria</taxon>
        <taxon>Pseudomonadati</taxon>
        <taxon>Pseudomonadota</taxon>
        <taxon>Gammaproteobacteria</taxon>
        <taxon>Vibrionales</taxon>
        <taxon>Vibrionaceae</taxon>
        <taxon>Vibrio</taxon>
    </lineage>
</organism>
<dbReference type="EMBL" id="JACFYF010000010">
    <property type="protein sequence ID" value="MBA5763657.1"/>
    <property type="molecule type" value="Genomic_DNA"/>
</dbReference>
<sequence>MTIATRRVLLVPYTDSLLSDFVVLNCCVKNRAQMNGPYTVSKAREVFERILSDRALYARAVLDSRTREYIGHIFISDIQSTPELGYIFDKAYWGQGIASEAVGAFFNKALRDLSISTVKATSNVDHPSSIRILEKLGFEKKGLSSDSHGPFFEYRFTSDVAVNESGILETQS</sequence>
<dbReference type="InterPro" id="IPR051531">
    <property type="entry name" value="N-acetyltransferase"/>
</dbReference>
<evidence type="ECO:0000259" key="1">
    <source>
        <dbReference type="PROSITE" id="PS51186"/>
    </source>
</evidence>
<dbReference type="RefSeq" id="WP_182109668.1">
    <property type="nucleotide sequence ID" value="NZ_JACFYF010000010.1"/>
</dbReference>
<accession>A0A7W2IV31</accession>
<dbReference type="InterPro" id="IPR016181">
    <property type="entry name" value="Acyl_CoA_acyltransferase"/>
</dbReference>
<keyword evidence="2" id="KW-0808">Transferase</keyword>
<dbReference type="Gene3D" id="3.40.630.30">
    <property type="match status" value="1"/>
</dbReference>
<dbReference type="PANTHER" id="PTHR43792">
    <property type="entry name" value="GNAT FAMILY, PUTATIVE (AFU_ORTHOLOGUE AFUA_3G00765)-RELATED-RELATED"/>
    <property type="match status" value="1"/>
</dbReference>
<dbReference type="InterPro" id="IPR000182">
    <property type="entry name" value="GNAT_dom"/>
</dbReference>
<protein>
    <submittedName>
        <fullName evidence="2">GNAT family N-acetyltransferase</fullName>
    </submittedName>
</protein>
<name>A0A7W2IV31_9VIBR</name>
<evidence type="ECO:0000313" key="3">
    <source>
        <dbReference type="Proteomes" id="UP000571701"/>
    </source>
</evidence>
<dbReference type="Proteomes" id="UP000571701">
    <property type="component" value="Unassembled WGS sequence"/>
</dbReference>
<dbReference type="GO" id="GO:0016747">
    <property type="term" value="F:acyltransferase activity, transferring groups other than amino-acyl groups"/>
    <property type="evidence" value="ECO:0007669"/>
    <property type="project" value="InterPro"/>
</dbReference>
<feature type="domain" description="N-acetyltransferase" evidence="1">
    <location>
        <begin position="8"/>
        <end position="159"/>
    </location>
</feature>
<dbReference type="PANTHER" id="PTHR43792:SF1">
    <property type="entry name" value="N-ACETYLTRANSFERASE DOMAIN-CONTAINING PROTEIN"/>
    <property type="match status" value="1"/>
</dbReference>
<reference evidence="2 3" key="1">
    <citation type="submission" date="2020-07" db="EMBL/GenBank/DDBJ databases">
        <title>Vibrio marinisediminis sp. nov., isolated from marine sediment.</title>
        <authorList>
            <person name="Ji X."/>
        </authorList>
    </citation>
    <scope>NUCLEOTIDE SEQUENCE [LARGE SCALE GENOMIC DNA]</scope>
    <source>
        <strain evidence="2 3">404</strain>
    </source>
</reference>
<evidence type="ECO:0000313" key="2">
    <source>
        <dbReference type="EMBL" id="MBA5763657.1"/>
    </source>
</evidence>
<gene>
    <name evidence="2" type="ORF">H2O73_14940</name>
</gene>
<dbReference type="SUPFAM" id="SSF55729">
    <property type="entry name" value="Acyl-CoA N-acyltransferases (Nat)"/>
    <property type="match status" value="1"/>
</dbReference>
<keyword evidence="3" id="KW-1185">Reference proteome</keyword>
<dbReference type="AlphaFoldDB" id="A0A7W2IV31"/>